<dbReference type="GO" id="GO:0000387">
    <property type="term" value="P:spliceosomal snRNP assembly"/>
    <property type="evidence" value="ECO:0007669"/>
    <property type="project" value="TreeGrafter"/>
</dbReference>
<organism evidence="3 4">
    <name type="scientific">Bremia lactucae</name>
    <name type="common">Lettuce downy mildew</name>
    <dbReference type="NCBI Taxonomy" id="4779"/>
    <lineage>
        <taxon>Eukaryota</taxon>
        <taxon>Sar</taxon>
        <taxon>Stramenopiles</taxon>
        <taxon>Oomycota</taxon>
        <taxon>Peronosporomycetes</taxon>
        <taxon>Peronosporales</taxon>
        <taxon>Peronosporaceae</taxon>
        <taxon>Bremia</taxon>
    </lineage>
</organism>
<feature type="compositionally biased region" description="Low complexity" evidence="1">
    <location>
        <begin position="157"/>
        <end position="185"/>
    </location>
</feature>
<dbReference type="PANTHER" id="PTHR15197">
    <property type="entry name" value="COILIN P80"/>
    <property type="match status" value="1"/>
</dbReference>
<dbReference type="InterPro" id="IPR024822">
    <property type="entry name" value="Coilin"/>
</dbReference>
<dbReference type="Pfam" id="PF15862">
    <property type="entry name" value="Coilin_N"/>
    <property type="match status" value="1"/>
</dbReference>
<feature type="compositionally biased region" description="Basic and acidic residues" evidence="1">
    <location>
        <begin position="355"/>
        <end position="364"/>
    </location>
</feature>
<accession>A0A976FEN3</accession>
<dbReference type="KEGG" id="blac:94348715"/>
<dbReference type="EMBL" id="SHOA02000001">
    <property type="protein sequence ID" value="TDH65305.1"/>
    <property type="molecule type" value="Genomic_DNA"/>
</dbReference>
<feature type="compositionally biased region" description="Basic residues" evidence="1">
    <location>
        <begin position="230"/>
        <end position="242"/>
    </location>
</feature>
<protein>
    <recommendedName>
        <fullName evidence="2">Coilin N-terminal domain-containing protein</fullName>
    </recommendedName>
</protein>
<dbReference type="InterPro" id="IPR031722">
    <property type="entry name" value="Coilin_N"/>
</dbReference>
<feature type="region of interest" description="Disordered" evidence="1">
    <location>
        <begin position="149"/>
        <end position="185"/>
    </location>
</feature>
<feature type="domain" description="Coilin N-terminal" evidence="2">
    <location>
        <begin position="3"/>
        <end position="127"/>
    </location>
</feature>
<dbReference type="Proteomes" id="UP000294530">
    <property type="component" value="Unassembled WGS sequence"/>
</dbReference>
<feature type="region of interest" description="Disordered" evidence="1">
    <location>
        <begin position="200"/>
        <end position="268"/>
    </location>
</feature>
<feature type="region of interest" description="Disordered" evidence="1">
    <location>
        <begin position="345"/>
        <end position="375"/>
    </location>
</feature>
<evidence type="ECO:0000259" key="2">
    <source>
        <dbReference type="Pfam" id="PF15862"/>
    </source>
</evidence>
<evidence type="ECO:0000256" key="1">
    <source>
        <dbReference type="SAM" id="MobiDB-lite"/>
    </source>
</evidence>
<sequence>MDVRVRLVFADEVGRHLQRRCGFTSCWYLIPSDLKLVGDLSLTVLREFELRKRCPNGLELRLENSPLLATQSIRIVRDSDTISIHCPLCEHDKTRAACFSKCGVKTSRKQKKTEGVKRKSKHRQQRNVLAKVVDSNCMNFGESREVATVKGMRVPRSSSSSDSDSSSGCSSESTNSNGCSSKSTSRNFIKEDAPIQHDLNHSQAVRQARHTESVDLTSQSVVRKLEEPKKNKKKTRRRRQRLQQRNAGRVRNSKQENKGDAANQMSRHQSAFLRQEAVATSSNQATEEVLQRGNNFANPRGYPRAKAHILFDEDTGDQVVKHNESEWDARNYTWVSRKLPASELAKYGPASSDNTQRDLSDSIHHTASSNDISERDEDVTYSTIGRKRKEYGNYEERWKRSYEIVASVQDKAPEDSRYSDSKLTKALALYPNIPVASPRFAIKDIIAFKTLTLCLETCQPVLSEWKCGQIQAMDAPCGTIELSNWDVAYKDNTVDFCKSPCGELYSIQTIEIAELRILSGPSCTALQSDSQDKELEIVALTKA</sequence>
<proteinExistence type="predicted"/>
<dbReference type="PANTHER" id="PTHR15197:SF0">
    <property type="entry name" value="COILIN"/>
    <property type="match status" value="1"/>
</dbReference>
<comment type="caution">
    <text evidence="3">The sequence shown here is derived from an EMBL/GenBank/DDBJ whole genome shotgun (WGS) entry which is preliminary data.</text>
</comment>
<dbReference type="GO" id="GO:0030620">
    <property type="term" value="F:U2 snRNA binding"/>
    <property type="evidence" value="ECO:0007669"/>
    <property type="project" value="TreeGrafter"/>
</dbReference>
<evidence type="ECO:0000313" key="3">
    <source>
        <dbReference type="EMBL" id="TDH65305.1"/>
    </source>
</evidence>
<dbReference type="GO" id="GO:0030619">
    <property type="term" value="F:U1 snRNA binding"/>
    <property type="evidence" value="ECO:0007669"/>
    <property type="project" value="TreeGrafter"/>
</dbReference>
<name>A0A976FEN3_BRELC</name>
<dbReference type="AlphaFoldDB" id="A0A976FEN3"/>
<dbReference type="GO" id="GO:0015030">
    <property type="term" value="C:Cajal body"/>
    <property type="evidence" value="ECO:0007669"/>
    <property type="project" value="TreeGrafter"/>
</dbReference>
<keyword evidence="4" id="KW-1185">Reference proteome</keyword>
<evidence type="ECO:0000313" key="4">
    <source>
        <dbReference type="Proteomes" id="UP000294530"/>
    </source>
</evidence>
<dbReference type="OrthoDB" id="74813at2759"/>
<gene>
    <name evidence="3" type="ORF">CCR75_004959</name>
</gene>
<reference evidence="3 4" key="1">
    <citation type="journal article" date="2021" name="Genome Biol.">
        <title>AFLAP: assembly-free linkage analysis pipeline using k-mers from genome sequencing data.</title>
        <authorList>
            <person name="Fletcher K."/>
            <person name="Zhang L."/>
            <person name="Gil J."/>
            <person name="Han R."/>
            <person name="Cavanaugh K."/>
            <person name="Michelmore R."/>
        </authorList>
    </citation>
    <scope>NUCLEOTIDE SEQUENCE [LARGE SCALE GENOMIC DNA]</scope>
    <source>
        <strain evidence="3 4">SF5</strain>
    </source>
</reference>
<dbReference type="RefSeq" id="XP_067814804.1">
    <property type="nucleotide sequence ID" value="XM_067963044.1"/>
</dbReference>
<dbReference type="GeneID" id="94348715"/>